<name>A0ABZ0UK10_9FIRM</name>
<gene>
    <name evidence="1" type="ORF">BLCOC_49800</name>
</gene>
<reference evidence="1" key="1">
    <citation type="submission" date="2023-10" db="EMBL/GenBank/DDBJ databases">
        <title>Genome sequence of Blautia coccoides DSM 935.</title>
        <authorList>
            <person name="Boeer T."/>
            <person name="Bengelsdorf F.R."/>
            <person name="Daniel R."/>
            <person name="Poehlein A."/>
        </authorList>
    </citation>
    <scope>NUCLEOTIDE SEQUENCE [LARGE SCALE GENOMIC DNA]</scope>
    <source>
        <strain evidence="1">DSM 935</strain>
    </source>
</reference>
<protein>
    <submittedName>
        <fullName evidence="1">Uncharacterized protein</fullName>
    </submittedName>
</protein>
<organism evidence="1 2">
    <name type="scientific">Blautia producta</name>
    <dbReference type="NCBI Taxonomy" id="33035"/>
    <lineage>
        <taxon>Bacteria</taxon>
        <taxon>Bacillati</taxon>
        <taxon>Bacillota</taxon>
        <taxon>Clostridia</taxon>
        <taxon>Lachnospirales</taxon>
        <taxon>Lachnospiraceae</taxon>
        <taxon>Blautia</taxon>
    </lineage>
</organism>
<dbReference type="EMBL" id="CP136422">
    <property type="protein sequence ID" value="WPX76594.1"/>
    <property type="molecule type" value="Genomic_DNA"/>
</dbReference>
<evidence type="ECO:0000313" key="1">
    <source>
        <dbReference type="EMBL" id="WPX76594.1"/>
    </source>
</evidence>
<proteinExistence type="predicted"/>
<sequence length="102" mass="11665">MIPVHAVQEKNISIAAERKNREDALSDILQGKRQDAEAIPDTCLFSLTFREIRLCLVINQYSIWVNMLHTFIGKMFIQETSDSIFRSRYVGMAFCVPVKGKA</sequence>
<keyword evidence="2" id="KW-1185">Reference proteome</keyword>
<dbReference type="Proteomes" id="UP001325248">
    <property type="component" value="Chromosome"/>
</dbReference>
<accession>A0ABZ0UK10</accession>
<evidence type="ECO:0000313" key="2">
    <source>
        <dbReference type="Proteomes" id="UP001325248"/>
    </source>
</evidence>